<keyword evidence="2" id="KW-1185">Reference proteome</keyword>
<feature type="non-terminal residue" evidence="1">
    <location>
        <position position="66"/>
    </location>
</feature>
<evidence type="ECO:0000313" key="2">
    <source>
        <dbReference type="Proteomes" id="UP000699042"/>
    </source>
</evidence>
<name>A0A9P7R4T1_9PEZI</name>
<comment type="caution">
    <text evidence="1">The sequence shown here is derived from an EMBL/GenBank/DDBJ whole genome shotgun (WGS) entry which is preliminary data.</text>
</comment>
<sequence>VPCPNRTRICTRNPHWHWNSVVALSDCITYLPGWFPRVVLQQCSLNSRQLQVTRDGRDGKETSLQF</sequence>
<dbReference type="AlphaFoldDB" id="A0A9P7R4T1"/>
<organism evidence="1 2">
    <name type="scientific">Colletotrichum scovillei</name>
    <dbReference type="NCBI Taxonomy" id="1209932"/>
    <lineage>
        <taxon>Eukaryota</taxon>
        <taxon>Fungi</taxon>
        <taxon>Dikarya</taxon>
        <taxon>Ascomycota</taxon>
        <taxon>Pezizomycotina</taxon>
        <taxon>Sordariomycetes</taxon>
        <taxon>Hypocreomycetidae</taxon>
        <taxon>Glomerellales</taxon>
        <taxon>Glomerellaceae</taxon>
        <taxon>Colletotrichum</taxon>
        <taxon>Colletotrichum acutatum species complex</taxon>
    </lineage>
</organism>
<evidence type="ECO:0000313" key="1">
    <source>
        <dbReference type="EMBL" id="KAG7050217.1"/>
    </source>
</evidence>
<accession>A0A9P7R4T1</accession>
<reference evidence="1" key="1">
    <citation type="submission" date="2021-05" db="EMBL/GenBank/DDBJ databases">
        <title>Comparative genomics of three Colletotrichum scovillei strains and genetic complementation revealed genes involved fungal growth and virulence on chili pepper.</title>
        <authorList>
            <person name="Hsieh D.-K."/>
            <person name="Chuang S.-C."/>
            <person name="Chen C.-Y."/>
            <person name="Chao Y.-T."/>
            <person name="Lu M.-Y.J."/>
            <person name="Lee M.-H."/>
            <person name="Shih M.-C."/>
        </authorList>
    </citation>
    <scope>NUCLEOTIDE SEQUENCE</scope>
    <source>
        <strain evidence="1">Coll-153</strain>
    </source>
</reference>
<dbReference type="Proteomes" id="UP000699042">
    <property type="component" value="Unassembled WGS sequence"/>
</dbReference>
<proteinExistence type="predicted"/>
<gene>
    <name evidence="1" type="ORF">JMJ77_012969</name>
</gene>
<dbReference type="EMBL" id="JAESDN010000005">
    <property type="protein sequence ID" value="KAG7050217.1"/>
    <property type="molecule type" value="Genomic_DNA"/>
</dbReference>
<protein>
    <submittedName>
        <fullName evidence="1">Uncharacterized protein</fullName>
    </submittedName>
</protein>